<dbReference type="InterPro" id="IPR043504">
    <property type="entry name" value="Peptidase_S1_PA_chymotrypsin"/>
</dbReference>
<dbReference type="eggNOG" id="COG0265">
    <property type="taxonomic scope" value="Bacteria"/>
</dbReference>
<dbReference type="OrthoDB" id="8520726at2"/>
<dbReference type="STRING" id="91604.ID47_02650"/>
<dbReference type="Gene3D" id="2.40.10.10">
    <property type="entry name" value="Trypsin-like serine proteases"/>
    <property type="match status" value="2"/>
</dbReference>
<dbReference type="Proteomes" id="UP000028926">
    <property type="component" value="Chromosome"/>
</dbReference>
<evidence type="ECO:0000313" key="1">
    <source>
        <dbReference type="EMBL" id="AIK95871.1"/>
    </source>
</evidence>
<name>A0A077AU11_9PROT</name>
<dbReference type="HOGENOM" id="CLU_760087_0_0_5"/>
<dbReference type="KEGG" id="paca:ID47_02650"/>
<evidence type="ECO:0008006" key="3">
    <source>
        <dbReference type="Google" id="ProtNLM"/>
    </source>
</evidence>
<sequence>MFNRQQYCWVKVILLCSAMTLSRGHSSDLQETQGDGIFLQESTQFQQDYPRGSDEKNGSKNLADLLQRILGKGNLGLSPTDELIKNIEPSIPYIYKINFQGSCAVQNFAHMGTGFLLDAQNGVIANNYHVVPGNLAGIVTVVTDKGEEYTSPAVKIWQTSVGCQFGDFTLLHVGELATIDPQAQIPIAKEFNVKKHSILGFMGNSSGSFTVEVGRVNDRYYYWDSTLTRGCMSVSVALRAHGGASGSPVFNENGQIIGILFAGDDVHNIILPISYVTDAYEQLKAGKRITAVSLGTPMVSQNIYTLNLFHHIPLDTLKGYVGSEDQEFKLMVAQPLIPLFTDKIQFNDIILTVDGEKLEQIKFD</sequence>
<accession>A0A077AU11</accession>
<dbReference type="AlphaFoldDB" id="A0A077AU11"/>
<dbReference type="RefSeq" id="WP_038463474.1">
    <property type="nucleotide sequence ID" value="NZ_CP008941.1"/>
</dbReference>
<keyword evidence="2" id="KW-1185">Reference proteome</keyword>
<dbReference type="Pfam" id="PF13365">
    <property type="entry name" value="Trypsin_2"/>
    <property type="match status" value="1"/>
</dbReference>
<dbReference type="SUPFAM" id="SSF50494">
    <property type="entry name" value="Trypsin-like serine proteases"/>
    <property type="match status" value="1"/>
</dbReference>
<protein>
    <recommendedName>
        <fullName evidence="3">Serine protease</fullName>
    </recommendedName>
</protein>
<evidence type="ECO:0000313" key="2">
    <source>
        <dbReference type="Proteomes" id="UP000028926"/>
    </source>
</evidence>
<reference evidence="1 2" key="1">
    <citation type="submission" date="2014-07" db="EMBL/GenBank/DDBJ databases">
        <title>Comparative genomic insights into amoeba endosymbionts belonging to the families of Holosporaceae and Candidatus Midichloriaceae within Rickettsiales.</title>
        <authorList>
            <person name="Wang Z."/>
            <person name="Wu M."/>
        </authorList>
    </citation>
    <scope>NUCLEOTIDE SEQUENCE [LARGE SCALE GENOMIC DNA]</scope>
    <source>
        <strain evidence="1">PRA3</strain>
    </source>
</reference>
<proteinExistence type="predicted"/>
<dbReference type="InterPro" id="IPR009003">
    <property type="entry name" value="Peptidase_S1_PA"/>
</dbReference>
<gene>
    <name evidence="1" type="ORF">ID47_02650</name>
</gene>
<dbReference type="EMBL" id="CP008941">
    <property type="protein sequence ID" value="AIK95871.1"/>
    <property type="molecule type" value="Genomic_DNA"/>
</dbReference>
<organism evidence="1 2">
    <name type="scientific">Candidatus Odyssella acanthamoebae</name>
    <dbReference type="NCBI Taxonomy" id="91604"/>
    <lineage>
        <taxon>Bacteria</taxon>
        <taxon>Pseudomonadati</taxon>
        <taxon>Pseudomonadota</taxon>
        <taxon>Alphaproteobacteria</taxon>
        <taxon>Holosporales</taxon>
        <taxon>Candidatus Paracaedibacteraceae</taxon>
        <taxon>Candidatus Odyssella</taxon>
    </lineage>
</organism>